<evidence type="ECO:0000313" key="3">
    <source>
        <dbReference type="Proteomes" id="UP001148786"/>
    </source>
</evidence>
<comment type="caution">
    <text evidence="2">The sequence shown here is derived from an EMBL/GenBank/DDBJ whole genome shotgun (WGS) entry which is preliminary data.</text>
</comment>
<name>A0A9W8JWB3_9AGAR</name>
<evidence type="ECO:0000313" key="2">
    <source>
        <dbReference type="EMBL" id="KAJ3501860.1"/>
    </source>
</evidence>
<keyword evidence="3" id="KW-1185">Reference proteome</keyword>
<feature type="compositionally biased region" description="Basic and acidic residues" evidence="1">
    <location>
        <begin position="140"/>
        <end position="161"/>
    </location>
</feature>
<feature type="compositionally biased region" description="Acidic residues" evidence="1">
    <location>
        <begin position="1"/>
        <end position="10"/>
    </location>
</feature>
<feature type="compositionally biased region" description="Basic and acidic residues" evidence="1">
    <location>
        <begin position="11"/>
        <end position="29"/>
    </location>
</feature>
<dbReference type="Proteomes" id="UP001148786">
    <property type="component" value="Unassembled WGS sequence"/>
</dbReference>
<dbReference type="AlphaFoldDB" id="A0A9W8JWB3"/>
<protein>
    <submittedName>
        <fullName evidence="2">Uncharacterized protein</fullName>
    </submittedName>
</protein>
<feature type="compositionally biased region" description="Basic and acidic residues" evidence="1">
    <location>
        <begin position="52"/>
        <end position="71"/>
    </location>
</feature>
<feature type="region of interest" description="Disordered" evidence="1">
    <location>
        <begin position="1"/>
        <end position="194"/>
    </location>
</feature>
<reference evidence="2" key="1">
    <citation type="submission" date="2022-07" db="EMBL/GenBank/DDBJ databases">
        <title>Genome Sequence of Agrocybe chaxingu.</title>
        <authorList>
            <person name="Buettner E."/>
        </authorList>
    </citation>
    <scope>NUCLEOTIDE SEQUENCE</scope>
    <source>
        <strain evidence="2">MP-N11</strain>
    </source>
</reference>
<dbReference type="EMBL" id="JANKHO010001366">
    <property type="protein sequence ID" value="KAJ3501860.1"/>
    <property type="molecule type" value="Genomic_DNA"/>
</dbReference>
<gene>
    <name evidence="2" type="ORF">NLJ89_g9149</name>
</gene>
<evidence type="ECO:0000256" key="1">
    <source>
        <dbReference type="SAM" id="MobiDB-lite"/>
    </source>
</evidence>
<feature type="compositionally biased region" description="Acidic residues" evidence="1">
    <location>
        <begin position="40"/>
        <end position="51"/>
    </location>
</feature>
<organism evidence="2 3">
    <name type="scientific">Agrocybe chaxingu</name>
    <dbReference type="NCBI Taxonomy" id="84603"/>
    <lineage>
        <taxon>Eukaryota</taxon>
        <taxon>Fungi</taxon>
        <taxon>Dikarya</taxon>
        <taxon>Basidiomycota</taxon>
        <taxon>Agaricomycotina</taxon>
        <taxon>Agaricomycetes</taxon>
        <taxon>Agaricomycetidae</taxon>
        <taxon>Agaricales</taxon>
        <taxon>Agaricineae</taxon>
        <taxon>Strophariaceae</taxon>
        <taxon>Agrocybe</taxon>
    </lineage>
</organism>
<sequence>MEEAQVDAEEEKSVKPKEEGGEDEERIRESGAGAGHADDDSAPEADGAEPEPSERETESDPRDPVRAESRAVRSFPASSQCSSSFPSLSPSPSPSPSPSLSPSPSSEPERSNSLVHPLGQHVDDSDQGEQELQQAGQDVLEGRVERKEELALALAGKEHEQGTVQPTDHAQPGLKLNTESRESSQESGARSVTVIPRLRAMSPVRIEFGVQSRPQIKSSKLFKN</sequence>
<proteinExistence type="predicted"/>
<accession>A0A9W8JWB3</accession>
<feature type="compositionally biased region" description="Low complexity" evidence="1">
    <location>
        <begin position="74"/>
        <end position="88"/>
    </location>
</feature>
<feature type="compositionally biased region" description="Pro residues" evidence="1">
    <location>
        <begin position="89"/>
        <end position="101"/>
    </location>
</feature>